<dbReference type="Pfam" id="PF00012">
    <property type="entry name" value="HSP70"/>
    <property type="match status" value="1"/>
</dbReference>
<evidence type="ECO:0008006" key="9">
    <source>
        <dbReference type="Google" id="ProtNLM"/>
    </source>
</evidence>
<evidence type="ECO:0000256" key="3">
    <source>
        <dbReference type="ARBA" id="ARBA00022840"/>
    </source>
</evidence>
<dbReference type="PROSITE" id="PS01036">
    <property type="entry name" value="HSP70_3"/>
    <property type="match status" value="1"/>
</dbReference>
<dbReference type="EMBL" id="VSWD01000009">
    <property type="protein sequence ID" value="KAK3092526.1"/>
    <property type="molecule type" value="Genomic_DNA"/>
</dbReference>
<feature type="compositionally biased region" description="Gly residues" evidence="6">
    <location>
        <begin position="619"/>
        <end position="628"/>
    </location>
</feature>
<dbReference type="GO" id="GO:0140662">
    <property type="term" value="F:ATP-dependent protein folding chaperone"/>
    <property type="evidence" value="ECO:0007669"/>
    <property type="project" value="InterPro"/>
</dbReference>
<accession>A0AA88XY57</accession>
<dbReference type="Gene3D" id="3.30.30.30">
    <property type="match status" value="1"/>
</dbReference>
<reference evidence="7" key="1">
    <citation type="submission" date="2019-08" db="EMBL/GenBank/DDBJ databases">
        <title>The improved chromosome-level genome for the pearl oyster Pinctada fucata martensii using PacBio sequencing and Hi-C.</title>
        <authorList>
            <person name="Zheng Z."/>
        </authorList>
    </citation>
    <scope>NUCLEOTIDE SEQUENCE</scope>
    <source>
        <strain evidence="7">ZZ-2019</strain>
        <tissue evidence="7">Adductor muscle</tissue>
    </source>
</reference>
<dbReference type="Gene3D" id="2.60.34.10">
    <property type="entry name" value="Substrate Binding Domain Of DNAk, Chain A, domain 1"/>
    <property type="match status" value="1"/>
</dbReference>
<dbReference type="InterPro" id="IPR013126">
    <property type="entry name" value="Hsp_70_fam"/>
</dbReference>
<dbReference type="FunFam" id="3.30.420.40:FF:000135">
    <property type="entry name" value="Heat shock cognate 71 kDa protein"/>
    <property type="match status" value="1"/>
</dbReference>
<organism evidence="7 8">
    <name type="scientific">Pinctada imbricata</name>
    <name type="common">Atlantic pearl-oyster</name>
    <name type="synonym">Pinctada martensii</name>
    <dbReference type="NCBI Taxonomy" id="66713"/>
    <lineage>
        <taxon>Eukaryota</taxon>
        <taxon>Metazoa</taxon>
        <taxon>Spiralia</taxon>
        <taxon>Lophotrochozoa</taxon>
        <taxon>Mollusca</taxon>
        <taxon>Bivalvia</taxon>
        <taxon>Autobranchia</taxon>
        <taxon>Pteriomorphia</taxon>
        <taxon>Pterioida</taxon>
        <taxon>Pterioidea</taxon>
        <taxon>Pteriidae</taxon>
        <taxon>Pinctada</taxon>
    </lineage>
</organism>
<evidence type="ECO:0000313" key="7">
    <source>
        <dbReference type="EMBL" id="KAK3092526.1"/>
    </source>
</evidence>
<dbReference type="Gene3D" id="1.20.1270.10">
    <property type="match status" value="1"/>
</dbReference>
<dbReference type="GO" id="GO:0005524">
    <property type="term" value="F:ATP binding"/>
    <property type="evidence" value="ECO:0007669"/>
    <property type="project" value="UniProtKB-KW"/>
</dbReference>
<evidence type="ECO:0000256" key="2">
    <source>
        <dbReference type="ARBA" id="ARBA00022741"/>
    </source>
</evidence>
<evidence type="ECO:0000256" key="1">
    <source>
        <dbReference type="ARBA" id="ARBA00007381"/>
    </source>
</evidence>
<dbReference type="SUPFAM" id="SSF100934">
    <property type="entry name" value="Heat shock protein 70kD (HSP70), C-terminal subdomain"/>
    <property type="match status" value="1"/>
</dbReference>
<dbReference type="PROSITE" id="PS00329">
    <property type="entry name" value="HSP70_2"/>
    <property type="match status" value="1"/>
</dbReference>
<dbReference type="PANTHER" id="PTHR19375">
    <property type="entry name" value="HEAT SHOCK PROTEIN 70KDA"/>
    <property type="match status" value="1"/>
</dbReference>
<keyword evidence="4" id="KW-0346">Stress response</keyword>
<comment type="caution">
    <text evidence="7">The sequence shown here is derived from an EMBL/GenBank/DDBJ whole genome shotgun (WGS) entry which is preliminary data.</text>
</comment>
<keyword evidence="8" id="KW-1185">Reference proteome</keyword>
<gene>
    <name evidence="7" type="ORF">FSP39_004013</name>
</gene>
<dbReference type="SUPFAM" id="SSF53067">
    <property type="entry name" value="Actin-like ATPase domain"/>
    <property type="match status" value="2"/>
</dbReference>
<dbReference type="FunFam" id="3.90.640.10:FF:000134">
    <property type="entry name" value="Heat shock cognate 71 kDa protein"/>
    <property type="match status" value="1"/>
</dbReference>
<dbReference type="Proteomes" id="UP001186944">
    <property type="component" value="Unassembled WGS sequence"/>
</dbReference>
<evidence type="ECO:0000256" key="4">
    <source>
        <dbReference type="ARBA" id="ARBA00023016"/>
    </source>
</evidence>
<feature type="region of interest" description="Disordered" evidence="6">
    <location>
        <begin position="609"/>
        <end position="636"/>
    </location>
</feature>
<dbReference type="FunFam" id="3.30.420.40:FF:000028">
    <property type="entry name" value="heat shock 70 kDa protein-like"/>
    <property type="match status" value="1"/>
</dbReference>
<keyword evidence="3 5" id="KW-0067">ATP-binding</keyword>
<dbReference type="NCBIfam" id="NF001413">
    <property type="entry name" value="PRK00290.1"/>
    <property type="match status" value="1"/>
</dbReference>
<proteinExistence type="inferred from homology"/>
<sequence>MSRKGPAIGIDLGTTYSCVGVFQNGKVEIIANDQGNRTTPSYVAFTDSERLIGDAAKNQVAMNPKNTIFDAKRLIGRKFTDSSVQSDMKHWPFELANDDGKPKLQAEYKGEMKTFSPEEVSSMVLTKMKETAEAYLGQKVTNAVITVPAYFNDSQRQATKDAGVIAGLNVMRIVNEPTAAALAYGLDKNLSGEKNVLIFDLGGGTFDVSILTIDEGSLFEVRSTAGDTHLGGEDFDNRMVNYFVQEFKRKHGKNISKNNRAMRRLRTACERAKRTLSASSEAGIEIDSFYEGMDFYSKITRARFEELCSDLFRQTLEPVEKALRDAKMDKSKIHEVVLVGGSTRIPKIQKMLQDFMNGKELNKSINPDEAVAYGAAVQAAILSGDRSDVIKDVLLVDVAPLSLGIETAGGVMTKLIERNSKIPTKTSQIFTTHADNQPGVNIQVFEGERAMTKDNNSLGHFQLNGIPPAPRGVPQIEVEFDIDANGILNVSAKDASTGKSEKITITNDKSRLSKEEIDKMVSDAERYKDEDEKQRKRISSRNQLENYVFGVKQAKDDAGDKLSDSDKEAIQSTCDDALRWLDNNSLAEVEEYEYKLKEVQKVCSPLMSKLHGGQKAGHHGGQSGGPTGGPTVEEMD</sequence>
<dbReference type="FunFam" id="2.60.34.10:FF:000002">
    <property type="entry name" value="Heat shock 70 kDa"/>
    <property type="match status" value="1"/>
</dbReference>
<dbReference type="SUPFAM" id="SSF100920">
    <property type="entry name" value="Heat shock protein 70kD (HSP70), peptide-binding domain"/>
    <property type="match status" value="1"/>
</dbReference>
<dbReference type="InterPro" id="IPR029048">
    <property type="entry name" value="HSP70_C_sf"/>
</dbReference>
<evidence type="ECO:0000313" key="8">
    <source>
        <dbReference type="Proteomes" id="UP001186944"/>
    </source>
</evidence>
<dbReference type="PROSITE" id="PS00297">
    <property type="entry name" value="HSP70_1"/>
    <property type="match status" value="1"/>
</dbReference>
<dbReference type="Gene3D" id="3.30.420.40">
    <property type="match status" value="2"/>
</dbReference>
<protein>
    <recommendedName>
        <fullName evidence="9">Heat shock protein 70</fullName>
    </recommendedName>
</protein>
<dbReference type="PRINTS" id="PR00301">
    <property type="entry name" value="HEATSHOCK70"/>
</dbReference>
<dbReference type="FunFam" id="1.20.1270.10:FF:000024">
    <property type="entry name" value="Heat shock protein 70"/>
    <property type="match status" value="1"/>
</dbReference>
<dbReference type="InterPro" id="IPR018181">
    <property type="entry name" value="Heat_shock_70_CS"/>
</dbReference>
<evidence type="ECO:0000256" key="5">
    <source>
        <dbReference type="RuleBase" id="RU003322"/>
    </source>
</evidence>
<dbReference type="InterPro" id="IPR029047">
    <property type="entry name" value="HSP70_peptide-bd_sf"/>
</dbReference>
<comment type="similarity">
    <text evidence="1 5">Belongs to the heat shock protein 70 family.</text>
</comment>
<dbReference type="Gene3D" id="3.90.640.10">
    <property type="entry name" value="Actin, Chain A, domain 4"/>
    <property type="match status" value="1"/>
</dbReference>
<evidence type="ECO:0000256" key="6">
    <source>
        <dbReference type="SAM" id="MobiDB-lite"/>
    </source>
</evidence>
<dbReference type="InterPro" id="IPR043129">
    <property type="entry name" value="ATPase_NBD"/>
</dbReference>
<dbReference type="FunFam" id="3.30.420.40:FF:000026">
    <property type="entry name" value="Heat shock protein 70"/>
    <property type="match status" value="1"/>
</dbReference>
<keyword evidence="2 5" id="KW-0547">Nucleotide-binding</keyword>
<name>A0AA88XY57_PINIB</name>
<dbReference type="FunFam" id="3.30.30.30:FF:000001">
    <property type="entry name" value="heat shock 70 kDa protein-like"/>
    <property type="match status" value="1"/>
</dbReference>
<dbReference type="AlphaFoldDB" id="A0AA88XY57"/>
<dbReference type="CDD" id="cd10233">
    <property type="entry name" value="ASKHA_NBD_HSP70_HSPA1"/>
    <property type="match status" value="1"/>
</dbReference>